<evidence type="ECO:0000256" key="3">
    <source>
        <dbReference type="ARBA" id="ARBA00005130"/>
    </source>
</evidence>
<dbReference type="PANTHER" id="PTHR43808">
    <property type="entry name" value="ACETYLORNITHINE DEACETYLASE"/>
    <property type="match status" value="1"/>
</dbReference>
<gene>
    <name evidence="13" type="ORF">NS331_10405</name>
</gene>
<dbReference type="Pfam" id="PF01546">
    <property type="entry name" value="Peptidase_M20"/>
    <property type="match status" value="1"/>
</dbReference>
<evidence type="ECO:0000256" key="8">
    <source>
        <dbReference type="ARBA" id="ARBA00022801"/>
    </source>
</evidence>
<evidence type="ECO:0000256" key="7">
    <source>
        <dbReference type="ARBA" id="ARBA00022723"/>
    </source>
</evidence>
<dbReference type="GO" id="GO:0046872">
    <property type="term" value="F:metal ion binding"/>
    <property type="evidence" value="ECO:0007669"/>
    <property type="project" value="UniProtKB-KW"/>
</dbReference>
<evidence type="ECO:0000256" key="2">
    <source>
        <dbReference type="ARBA" id="ARBA00001947"/>
    </source>
</evidence>
<dbReference type="EMBL" id="LDSL01000062">
    <property type="protein sequence ID" value="KTT22099.1"/>
    <property type="molecule type" value="Genomic_DNA"/>
</dbReference>
<dbReference type="SUPFAM" id="SSF53187">
    <property type="entry name" value="Zn-dependent exopeptidases"/>
    <property type="match status" value="1"/>
</dbReference>
<evidence type="ECO:0000256" key="5">
    <source>
        <dbReference type="ARBA" id="ARBA00011921"/>
    </source>
</evidence>
<evidence type="ECO:0000256" key="6">
    <source>
        <dbReference type="ARBA" id="ARBA00016853"/>
    </source>
</evidence>
<evidence type="ECO:0000313" key="13">
    <source>
        <dbReference type="EMBL" id="KTT22099.1"/>
    </source>
</evidence>
<feature type="domain" description="Peptidase M20 dimerisation" evidence="12">
    <location>
        <begin position="215"/>
        <end position="325"/>
    </location>
</feature>
<dbReference type="PANTHER" id="PTHR43808:SF25">
    <property type="entry name" value="PEPTIDASE M20 DIMERISATION DOMAIN-CONTAINING PROTEIN"/>
    <property type="match status" value="1"/>
</dbReference>
<comment type="cofactor">
    <cofactor evidence="2">
        <name>Zn(2+)</name>
        <dbReference type="ChEBI" id="CHEBI:29105"/>
    </cofactor>
</comment>
<dbReference type="Pfam" id="PF07687">
    <property type="entry name" value="M20_dimer"/>
    <property type="match status" value="1"/>
</dbReference>
<dbReference type="InterPro" id="IPR036264">
    <property type="entry name" value="Bact_exopeptidase_dim_dom"/>
</dbReference>
<evidence type="ECO:0000256" key="9">
    <source>
        <dbReference type="ARBA" id="ARBA00022833"/>
    </source>
</evidence>
<comment type="similarity">
    <text evidence="4">Belongs to the peptidase M20A family.</text>
</comment>
<accession>A0A147GWT3</accession>
<sequence length="434" mass="46224">MPVSPTPAQLRDAAQTLTPWMIDTLSAFVAAPSPSGAEQPAADFLEGLMQDMELDCERIVLDSRQIEGLALFSCPCDPDGGRHNLLARHLPPAGAQGRSVLFNGHLDVVPTGPASLWTTGPYVPRVEDGWLYGRGAGDMKGGIVCALASLRLLRMLGLAPAGTVGFNAVLDEENTGNGTLASLHALQTARAKARLSDFDAVIIPEPFGETLMSAQVGVSWLFVTLTGRPAHVAYMGQGLNPIEAAMAIMADLKELEAEWNRPENRHPAFADVAHPVNFNLGRIEGGEWNSSVPCTCTLGLRIGYYPGMDPADVEAQVGGRIRAKARALNPALVVEIDARGHRSPGCVYDLEAPAMRTLATAHEKIAGQPPARLACTATTDGRHFRLATDIPVTNYGPTARNIHGIDEAVSLESMQRVTAAMAQFIVDWCGVVDA</sequence>
<keyword evidence="9" id="KW-0862">Zinc</keyword>
<evidence type="ECO:0000256" key="1">
    <source>
        <dbReference type="ARBA" id="ARBA00001941"/>
    </source>
</evidence>
<organism evidence="13 14">
    <name type="scientific">Pseudacidovorax intermedius</name>
    <dbReference type="NCBI Taxonomy" id="433924"/>
    <lineage>
        <taxon>Bacteria</taxon>
        <taxon>Pseudomonadati</taxon>
        <taxon>Pseudomonadota</taxon>
        <taxon>Betaproteobacteria</taxon>
        <taxon>Burkholderiales</taxon>
        <taxon>Comamonadaceae</taxon>
        <taxon>Pseudacidovorax</taxon>
    </lineage>
</organism>
<keyword evidence="8" id="KW-0378">Hydrolase</keyword>
<evidence type="ECO:0000256" key="11">
    <source>
        <dbReference type="ARBA" id="ARBA00051301"/>
    </source>
</evidence>
<keyword evidence="10" id="KW-0170">Cobalt</keyword>
<dbReference type="InterPro" id="IPR050072">
    <property type="entry name" value="Peptidase_M20A"/>
</dbReference>
<dbReference type="UniPathway" id="UPA00034">
    <property type="reaction ID" value="UER00021"/>
</dbReference>
<dbReference type="OrthoDB" id="3665926at2"/>
<dbReference type="InterPro" id="IPR002933">
    <property type="entry name" value="Peptidase_M20"/>
</dbReference>
<dbReference type="PROSITE" id="PS00758">
    <property type="entry name" value="ARGE_DAPE_CPG2_1"/>
    <property type="match status" value="1"/>
</dbReference>
<dbReference type="AlphaFoldDB" id="A0A147GWT3"/>
<protein>
    <recommendedName>
        <fullName evidence="6">Probable succinyl-diaminopimelate desuccinylase</fullName>
        <ecNumber evidence="5">3.5.1.18</ecNumber>
    </recommendedName>
</protein>
<dbReference type="InterPro" id="IPR001261">
    <property type="entry name" value="ArgE/DapE_CS"/>
</dbReference>
<evidence type="ECO:0000313" key="14">
    <source>
        <dbReference type="Proteomes" id="UP000072741"/>
    </source>
</evidence>
<dbReference type="SUPFAM" id="SSF55031">
    <property type="entry name" value="Bacterial exopeptidase dimerisation domain"/>
    <property type="match status" value="1"/>
</dbReference>
<dbReference type="EC" id="3.5.1.18" evidence="5"/>
<reference evidence="13 14" key="1">
    <citation type="journal article" date="2016" name="Front. Microbiol.">
        <title>Genomic Resource of Rice Seed Associated Bacteria.</title>
        <authorList>
            <person name="Midha S."/>
            <person name="Bansal K."/>
            <person name="Sharma S."/>
            <person name="Kumar N."/>
            <person name="Patil P.P."/>
            <person name="Chaudhry V."/>
            <person name="Patil P.B."/>
        </authorList>
    </citation>
    <scope>NUCLEOTIDE SEQUENCE [LARGE SCALE GENOMIC DNA]</scope>
    <source>
        <strain evidence="13 14">NS331</strain>
    </source>
</reference>
<proteinExistence type="inferred from homology"/>
<comment type="catalytic activity">
    <reaction evidence="11">
        <text>N-succinyl-(2S,6S)-2,6-diaminopimelate + H2O = (2S,6S)-2,6-diaminopimelate + succinate</text>
        <dbReference type="Rhea" id="RHEA:22608"/>
        <dbReference type="ChEBI" id="CHEBI:15377"/>
        <dbReference type="ChEBI" id="CHEBI:30031"/>
        <dbReference type="ChEBI" id="CHEBI:57609"/>
        <dbReference type="ChEBI" id="CHEBI:58087"/>
        <dbReference type="EC" id="3.5.1.18"/>
    </reaction>
</comment>
<dbReference type="NCBIfam" id="TIGR01910">
    <property type="entry name" value="DapE-ArgE"/>
    <property type="match status" value="1"/>
</dbReference>
<dbReference type="InterPro" id="IPR011650">
    <property type="entry name" value="Peptidase_M20_dimer"/>
</dbReference>
<keyword evidence="7" id="KW-0479">Metal-binding</keyword>
<evidence type="ECO:0000259" key="12">
    <source>
        <dbReference type="Pfam" id="PF07687"/>
    </source>
</evidence>
<dbReference type="PATRIC" id="fig|433924.3.peg.4087"/>
<comment type="caution">
    <text evidence="13">The sequence shown here is derived from an EMBL/GenBank/DDBJ whole genome shotgun (WGS) entry which is preliminary data.</text>
</comment>
<evidence type="ECO:0000256" key="4">
    <source>
        <dbReference type="ARBA" id="ARBA00006247"/>
    </source>
</evidence>
<dbReference type="Proteomes" id="UP000072741">
    <property type="component" value="Unassembled WGS sequence"/>
</dbReference>
<keyword evidence="14" id="KW-1185">Reference proteome</keyword>
<dbReference type="Gene3D" id="3.40.630.10">
    <property type="entry name" value="Zn peptidases"/>
    <property type="match status" value="1"/>
</dbReference>
<dbReference type="InterPro" id="IPR010182">
    <property type="entry name" value="ArgE/DapE"/>
</dbReference>
<evidence type="ECO:0000256" key="10">
    <source>
        <dbReference type="ARBA" id="ARBA00023285"/>
    </source>
</evidence>
<comment type="cofactor">
    <cofactor evidence="1">
        <name>Co(2+)</name>
        <dbReference type="ChEBI" id="CHEBI:48828"/>
    </cofactor>
</comment>
<dbReference type="GO" id="GO:0009014">
    <property type="term" value="F:succinyl-diaminopimelate desuccinylase activity"/>
    <property type="evidence" value="ECO:0007669"/>
    <property type="project" value="UniProtKB-EC"/>
</dbReference>
<dbReference type="Gene3D" id="3.30.70.360">
    <property type="match status" value="1"/>
</dbReference>
<dbReference type="GO" id="GO:0009089">
    <property type="term" value="P:lysine biosynthetic process via diaminopimelate"/>
    <property type="evidence" value="ECO:0007669"/>
    <property type="project" value="UniProtKB-UniPathway"/>
</dbReference>
<name>A0A147GWT3_9BURK</name>
<dbReference type="RefSeq" id="WP_058641922.1">
    <property type="nucleotide sequence ID" value="NZ_LDSL01000062.1"/>
</dbReference>
<comment type="pathway">
    <text evidence="3">Amino-acid biosynthesis; L-lysine biosynthesis via DAP pathway; LL-2,6-diaminopimelate from (S)-tetrahydrodipicolinate (succinylase route): step 3/3.</text>
</comment>
<dbReference type="NCBIfam" id="NF005306">
    <property type="entry name" value="PRK06837.1"/>
    <property type="match status" value="1"/>
</dbReference>